<evidence type="ECO:0000256" key="2">
    <source>
        <dbReference type="ARBA" id="ARBA00023015"/>
    </source>
</evidence>
<name>A0A915L8N1_ROMCU</name>
<keyword evidence="8" id="KW-1185">Reference proteome</keyword>
<keyword evidence="6" id="KW-0539">Nucleus</keyword>
<dbReference type="InterPro" id="IPR037131">
    <property type="entry name" value="Homeo_prospero_dom_sf"/>
</dbReference>
<dbReference type="InterPro" id="IPR039350">
    <property type="entry name" value="Prospero_homeodomain"/>
</dbReference>
<evidence type="ECO:0000313" key="9">
    <source>
        <dbReference type="WBParaSite" id="nRc.2.0.1.t47399-RA"/>
    </source>
</evidence>
<evidence type="ECO:0000256" key="3">
    <source>
        <dbReference type="ARBA" id="ARBA00023125"/>
    </source>
</evidence>
<keyword evidence="3" id="KW-0238">DNA-binding</keyword>
<dbReference type="InterPro" id="IPR023082">
    <property type="entry name" value="Homeo_prospero_dom"/>
</dbReference>
<dbReference type="GO" id="GO:0007399">
    <property type="term" value="P:nervous system development"/>
    <property type="evidence" value="ECO:0007669"/>
    <property type="project" value="UniProtKB-ARBA"/>
</dbReference>
<dbReference type="PROSITE" id="PS51818">
    <property type="entry name" value="HOMEO_PROSPERO"/>
    <property type="match status" value="1"/>
</dbReference>
<sequence length="300" mass="34640">MEPEQKTCMKRICGTSPTDSTVCKVRNTNPSSGNDSISQAWISPQYILQPPSSELSFFIKNFFTMKDSNLHKFVEIYTKKMLAMNYYCGSLGCPLAAAGQNLCCRPVIPNTSSIFPPFVPRIERPISLMNSKEFLVETACYPKCAGKLSTLHLRKAKLMFFYVRYPASSLLKSYFPDVSFDKKNTAQLVKWFSNFREFFYTRIERHARCQSVNESSTLELYQNICSHYNRYKRFKPPENFRKMMNTTLDHFIQAVSTGRDSESSSWKKSVYKIVAKLDETSSLPPDFKIKNFPSGFYESY</sequence>
<dbReference type="WBParaSite" id="nRc.2.0.1.t47399-RA">
    <property type="protein sequence ID" value="nRc.2.0.1.t47399-RA"/>
    <property type="gene ID" value="nRc.2.0.1.g47399"/>
</dbReference>
<evidence type="ECO:0000259" key="7">
    <source>
        <dbReference type="PROSITE" id="PS51818"/>
    </source>
</evidence>
<dbReference type="InterPro" id="IPR009057">
    <property type="entry name" value="Homeodomain-like_sf"/>
</dbReference>
<evidence type="ECO:0000256" key="4">
    <source>
        <dbReference type="ARBA" id="ARBA00023155"/>
    </source>
</evidence>
<dbReference type="Pfam" id="PF05044">
    <property type="entry name" value="HPD"/>
    <property type="match status" value="1"/>
</dbReference>
<dbReference type="GO" id="GO:0005634">
    <property type="term" value="C:nucleus"/>
    <property type="evidence" value="ECO:0007669"/>
    <property type="project" value="UniProtKB-SubCell"/>
</dbReference>
<evidence type="ECO:0000313" key="8">
    <source>
        <dbReference type="Proteomes" id="UP000887565"/>
    </source>
</evidence>
<organism evidence="8 9">
    <name type="scientific">Romanomermis culicivorax</name>
    <name type="common">Nematode worm</name>
    <dbReference type="NCBI Taxonomy" id="13658"/>
    <lineage>
        <taxon>Eukaryota</taxon>
        <taxon>Metazoa</taxon>
        <taxon>Ecdysozoa</taxon>
        <taxon>Nematoda</taxon>
        <taxon>Enoplea</taxon>
        <taxon>Dorylaimia</taxon>
        <taxon>Mermithida</taxon>
        <taxon>Mermithoidea</taxon>
        <taxon>Mermithidae</taxon>
        <taxon>Romanomermis</taxon>
    </lineage>
</organism>
<keyword evidence="5" id="KW-0804">Transcription</keyword>
<dbReference type="GO" id="GO:0000978">
    <property type="term" value="F:RNA polymerase II cis-regulatory region sequence-specific DNA binding"/>
    <property type="evidence" value="ECO:0007669"/>
    <property type="project" value="TreeGrafter"/>
</dbReference>
<evidence type="ECO:0000256" key="6">
    <source>
        <dbReference type="ARBA" id="ARBA00023242"/>
    </source>
</evidence>
<reference evidence="9" key="1">
    <citation type="submission" date="2022-11" db="UniProtKB">
        <authorList>
            <consortium name="WormBaseParasite"/>
        </authorList>
    </citation>
    <scope>IDENTIFICATION</scope>
</reference>
<protein>
    <submittedName>
        <fullName evidence="9">Prospero domain-containing protein</fullName>
    </submittedName>
</protein>
<dbReference type="PANTHER" id="PTHR12198">
    <property type="entry name" value="HOMEOBOX PROTEIN PROSPERO/PROX-1/CEH-26"/>
    <property type="match status" value="1"/>
</dbReference>
<proteinExistence type="predicted"/>
<dbReference type="GO" id="GO:0048468">
    <property type="term" value="P:cell development"/>
    <property type="evidence" value="ECO:0007669"/>
    <property type="project" value="UniProtKB-ARBA"/>
</dbReference>
<dbReference type="Proteomes" id="UP000887565">
    <property type="component" value="Unplaced"/>
</dbReference>
<evidence type="ECO:0000256" key="5">
    <source>
        <dbReference type="ARBA" id="ARBA00023163"/>
    </source>
</evidence>
<dbReference type="AlphaFoldDB" id="A0A915L8N1"/>
<dbReference type="SUPFAM" id="SSF46689">
    <property type="entry name" value="Homeodomain-like"/>
    <property type="match status" value="1"/>
</dbReference>
<keyword evidence="4" id="KW-0371">Homeobox</keyword>
<comment type="subcellular location">
    <subcellularLocation>
        <location evidence="1">Nucleus</location>
    </subcellularLocation>
</comment>
<evidence type="ECO:0000256" key="1">
    <source>
        <dbReference type="ARBA" id="ARBA00004123"/>
    </source>
</evidence>
<feature type="domain" description="Prospero" evidence="7">
    <location>
        <begin position="145"/>
        <end position="297"/>
    </location>
</feature>
<dbReference type="Gene3D" id="1.10.10.500">
    <property type="entry name" value="Homeo-prospero domain"/>
    <property type="match status" value="1"/>
</dbReference>
<dbReference type="GO" id="GO:0000981">
    <property type="term" value="F:DNA-binding transcription factor activity, RNA polymerase II-specific"/>
    <property type="evidence" value="ECO:0007669"/>
    <property type="project" value="TreeGrafter"/>
</dbReference>
<accession>A0A915L8N1</accession>
<keyword evidence="2" id="KW-0805">Transcription regulation</keyword>
<dbReference type="PANTHER" id="PTHR12198:SF0">
    <property type="entry name" value="HOMEOBOX PROTEIN PROSPERO"/>
    <property type="match status" value="1"/>
</dbReference>